<feature type="transmembrane region" description="Helical" evidence="1">
    <location>
        <begin position="119"/>
        <end position="136"/>
    </location>
</feature>
<feature type="transmembrane region" description="Helical" evidence="1">
    <location>
        <begin position="60"/>
        <end position="80"/>
    </location>
</feature>
<comment type="caution">
    <text evidence="2">The sequence shown here is derived from an EMBL/GenBank/DDBJ whole genome shotgun (WGS) entry which is preliminary data.</text>
</comment>
<dbReference type="EMBL" id="MIEK01000045">
    <property type="protein sequence ID" value="OEH81512.1"/>
    <property type="molecule type" value="Genomic_DNA"/>
</dbReference>
<sequence>MAKTKYILIKNNYLGKESLYFDLTSGLFIKREEKTPAGMYVLTVLLMVMSRSIKNERINGNFFFFLVTGVCIGVGIGYIFQVIDQYFKSSSGNFKEIENDGKYLIKYLKVGQLLLSNQIKIISVVSLLCPIAYITFYFKQTLLNFFLVILMTFAVVALLNFSSPFKKKKVFQEISEKIK</sequence>
<evidence type="ECO:0000313" key="3">
    <source>
        <dbReference type="Proteomes" id="UP000095256"/>
    </source>
</evidence>
<dbReference type="AlphaFoldDB" id="A0A1E5KUE2"/>
<reference evidence="2 3" key="1">
    <citation type="submission" date="2016-09" db="EMBL/GenBank/DDBJ databases">
        <authorList>
            <person name="Capua I."/>
            <person name="De Benedictis P."/>
            <person name="Joannis T."/>
            <person name="Lombin L.H."/>
            <person name="Cattoli G."/>
        </authorList>
    </citation>
    <scope>NUCLEOTIDE SEQUENCE [LARGE SCALE GENOMIC DNA]</scope>
    <source>
        <strain evidence="2 3">LMG 25899</strain>
    </source>
</reference>
<dbReference type="RefSeq" id="WP_069699564.1">
    <property type="nucleotide sequence ID" value="NZ_JAGGMA010000027.1"/>
</dbReference>
<dbReference type="Proteomes" id="UP000095256">
    <property type="component" value="Unassembled WGS sequence"/>
</dbReference>
<organism evidence="2 3">
    <name type="scientific">Enterococcus rivorum</name>
    <dbReference type="NCBI Taxonomy" id="762845"/>
    <lineage>
        <taxon>Bacteria</taxon>
        <taxon>Bacillati</taxon>
        <taxon>Bacillota</taxon>
        <taxon>Bacilli</taxon>
        <taxon>Lactobacillales</taxon>
        <taxon>Enterococcaceae</taxon>
        <taxon>Enterococcus</taxon>
    </lineage>
</organism>
<keyword evidence="1" id="KW-1133">Transmembrane helix</keyword>
<dbReference type="STRING" id="762845.BCR26_04535"/>
<evidence type="ECO:0000256" key="1">
    <source>
        <dbReference type="SAM" id="Phobius"/>
    </source>
</evidence>
<gene>
    <name evidence="2" type="ORF">BCR26_04535</name>
</gene>
<dbReference type="OrthoDB" id="9873580at2"/>
<name>A0A1E5KUE2_9ENTE</name>
<keyword evidence="3" id="KW-1185">Reference proteome</keyword>
<accession>A0A1E5KUE2</accession>
<evidence type="ECO:0000313" key="2">
    <source>
        <dbReference type="EMBL" id="OEH81512.1"/>
    </source>
</evidence>
<feature type="transmembrane region" description="Helical" evidence="1">
    <location>
        <begin position="142"/>
        <end position="161"/>
    </location>
</feature>
<proteinExistence type="predicted"/>
<protein>
    <submittedName>
        <fullName evidence="2">Uncharacterized protein</fullName>
    </submittedName>
</protein>
<keyword evidence="1" id="KW-0812">Transmembrane</keyword>
<keyword evidence="1" id="KW-0472">Membrane</keyword>